<dbReference type="OrthoDB" id="65481at2759"/>
<sequence length="193" mass="22062">INLVLIFLMIITSGKITKCVVLNKNDNRVLSDSLLNQPKLNIDTLTSTSVSINWSFSSNISGVNYYLEISMNMGAFIPTYHYQKYCNEWSVQDLIPYTRYTFRISLFKDDIFIGHSAPSLVVTTLPGGRPSAPRLITINQINLDFINVTWLSPSIPKNRIIAYNLRIKELSTVTVSIFKNNIQIYFIFLEKLI</sequence>
<organism evidence="3">
    <name type="scientific">Lepeophtheirus salmonis</name>
    <name type="common">Salmon louse</name>
    <name type="synonym">Caligus salmonis</name>
    <dbReference type="NCBI Taxonomy" id="72036"/>
    <lineage>
        <taxon>Eukaryota</taxon>
        <taxon>Metazoa</taxon>
        <taxon>Ecdysozoa</taxon>
        <taxon>Arthropoda</taxon>
        <taxon>Crustacea</taxon>
        <taxon>Multicrustacea</taxon>
        <taxon>Hexanauplia</taxon>
        <taxon>Copepoda</taxon>
        <taxon>Siphonostomatoida</taxon>
        <taxon>Caligidae</taxon>
        <taxon>Lepeophtheirus</taxon>
    </lineage>
</organism>
<dbReference type="Gene3D" id="2.60.40.10">
    <property type="entry name" value="Immunoglobulins"/>
    <property type="match status" value="2"/>
</dbReference>
<dbReference type="PROSITE" id="PS50853">
    <property type="entry name" value="FN3"/>
    <property type="match status" value="1"/>
</dbReference>
<reference evidence="3" key="1">
    <citation type="submission" date="2014-05" db="EMBL/GenBank/DDBJ databases">
        <authorList>
            <person name="Chronopoulou M."/>
        </authorList>
    </citation>
    <scope>NUCLEOTIDE SEQUENCE</scope>
    <source>
        <tissue evidence="3">Whole organism</tissue>
    </source>
</reference>
<dbReference type="InterPro" id="IPR003961">
    <property type="entry name" value="FN3_dom"/>
</dbReference>
<evidence type="ECO:0000256" key="1">
    <source>
        <dbReference type="SAM" id="SignalP"/>
    </source>
</evidence>
<feature type="chain" id="PRO_5005487245" description="Fibronectin type-III domain-containing protein" evidence="1">
    <location>
        <begin position="20"/>
        <end position="193"/>
    </location>
</feature>
<dbReference type="InterPro" id="IPR036116">
    <property type="entry name" value="FN3_sf"/>
</dbReference>
<dbReference type="SUPFAM" id="SSF49265">
    <property type="entry name" value="Fibronectin type III"/>
    <property type="match status" value="1"/>
</dbReference>
<feature type="signal peptide" evidence="1">
    <location>
        <begin position="1"/>
        <end position="19"/>
    </location>
</feature>
<dbReference type="EMBL" id="HACA01000321">
    <property type="protein sequence ID" value="CDW17682.1"/>
    <property type="molecule type" value="Transcribed_RNA"/>
</dbReference>
<feature type="non-terminal residue" evidence="3">
    <location>
        <position position="1"/>
    </location>
</feature>
<accession>A0A0K2SWD5</accession>
<name>A0A0K2SWD5_LEPSM</name>
<proteinExistence type="predicted"/>
<evidence type="ECO:0000259" key="2">
    <source>
        <dbReference type="PROSITE" id="PS50853"/>
    </source>
</evidence>
<dbReference type="InterPro" id="IPR013783">
    <property type="entry name" value="Ig-like_fold"/>
</dbReference>
<protein>
    <recommendedName>
        <fullName evidence="2">Fibronectin type-III domain-containing protein</fullName>
    </recommendedName>
</protein>
<keyword evidence="1" id="KW-0732">Signal</keyword>
<dbReference type="CDD" id="cd00063">
    <property type="entry name" value="FN3"/>
    <property type="match status" value="2"/>
</dbReference>
<evidence type="ECO:0000313" key="3">
    <source>
        <dbReference type="EMBL" id="CDW17682.1"/>
    </source>
</evidence>
<dbReference type="AlphaFoldDB" id="A0A0K2SWD5"/>
<feature type="domain" description="Fibronectin type-III" evidence="2">
    <location>
        <begin position="37"/>
        <end position="127"/>
    </location>
</feature>